<dbReference type="Gene3D" id="2.40.160.60">
    <property type="entry name" value="Outer membrane protein transport protein (OMPP1/FadL/TodX)"/>
    <property type="match status" value="1"/>
</dbReference>
<sequence length="419" mass="46449">MSSNKALFSALFIMGAVAANAQSSTNSPYTRYGLGELSDQAFAHNAAMGGIGYALRSSEQINVMNPASYSAVDSLSFMFDIGMGLKSSNYQENGYKTNAKNASFDYLAMQFRLHPRVGFAVGFTPYSNVGYKFSRTSDIENSDDVTLTNTFYGDGGLQQIFGGIGFKILDNLSIGANVGYLYGEIDYQTLATLSNGGDQTTTYNNISINSYIANFGLQYTQKLSKTDKVTLGLVYGLGHDLKSTETKGIQVTDGSSYSELTEETIKDSYGIPSTFGAGLTWQHKQNLTVGADYTLQQFENVKYDNSTDFYKNRTRIGAGIEYMPSLYGRNYLSRIRYRAGAYYSSSYMKLPEYDGPKEWGVSAGFGLPLHLFQRNTVLSITGQYVRVLPSVKGMLSENRFVLKLGLTFNEHWFMKWRVN</sequence>
<dbReference type="GeneID" id="82441996"/>
<proteinExistence type="predicted"/>
<dbReference type="EMBL" id="JANRHJ010000001">
    <property type="protein sequence ID" value="MCR8872574.1"/>
    <property type="molecule type" value="Genomic_DNA"/>
</dbReference>
<evidence type="ECO:0008006" key="4">
    <source>
        <dbReference type="Google" id="ProtNLM"/>
    </source>
</evidence>
<gene>
    <name evidence="2" type="ORF">NW209_00805</name>
</gene>
<organism evidence="2 3">
    <name type="scientific">Phocaeicola barnesiae</name>
    <dbReference type="NCBI Taxonomy" id="376804"/>
    <lineage>
        <taxon>Bacteria</taxon>
        <taxon>Pseudomonadati</taxon>
        <taxon>Bacteroidota</taxon>
        <taxon>Bacteroidia</taxon>
        <taxon>Bacteroidales</taxon>
        <taxon>Bacteroidaceae</taxon>
        <taxon>Phocaeicola</taxon>
    </lineage>
</organism>
<name>A0AAW5N6I9_9BACT</name>
<dbReference type="Proteomes" id="UP001204579">
    <property type="component" value="Unassembled WGS sequence"/>
</dbReference>
<dbReference type="RefSeq" id="WP_025892135.1">
    <property type="nucleotide sequence ID" value="NZ_CAUBSI010000001.1"/>
</dbReference>
<evidence type="ECO:0000313" key="3">
    <source>
        <dbReference type="Proteomes" id="UP001204579"/>
    </source>
</evidence>
<evidence type="ECO:0000313" key="2">
    <source>
        <dbReference type="EMBL" id="MCR8872574.1"/>
    </source>
</evidence>
<dbReference type="SUPFAM" id="SSF56935">
    <property type="entry name" value="Porins"/>
    <property type="match status" value="1"/>
</dbReference>
<evidence type="ECO:0000256" key="1">
    <source>
        <dbReference type="SAM" id="SignalP"/>
    </source>
</evidence>
<reference evidence="2 3" key="1">
    <citation type="submission" date="2022-08" db="EMBL/GenBank/DDBJ databases">
        <authorList>
            <person name="Zeman M."/>
            <person name="Kubasova T."/>
        </authorList>
    </citation>
    <scope>NUCLEOTIDE SEQUENCE [LARGE SCALE GENOMIC DNA]</scope>
    <source>
        <strain evidence="2 3">ET62</strain>
    </source>
</reference>
<protein>
    <recommendedName>
        <fullName evidence="4">Outer membrane protein</fullName>
    </recommendedName>
</protein>
<keyword evidence="1" id="KW-0732">Signal</keyword>
<comment type="caution">
    <text evidence="2">The sequence shown here is derived from an EMBL/GenBank/DDBJ whole genome shotgun (WGS) entry which is preliminary data.</text>
</comment>
<feature type="chain" id="PRO_5043610748" description="Outer membrane protein" evidence="1">
    <location>
        <begin position="22"/>
        <end position="419"/>
    </location>
</feature>
<keyword evidence="3" id="KW-1185">Reference proteome</keyword>
<accession>A0AAW5N6I9</accession>
<feature type="signal peptide" evidence="1">
    <location>
        <begin position="1"/>
        <end position="21"/>
    </location>
</feature>
<dbReference type="AlphaFoldDB" id="A0AAW5N6I9"/>